<protein>
    <recommendedName>
        <fullName evidence="8">Alpha-aspartyl dipeptidase</fullName>
    </recommendedName>
</protein>
<evidence type="ECO:0000256" key="2">
    <source>
        <dbReference type="ARBA" id="ARBA00022670"/>
    </source>
</evidence>
<dbReference type="InterPro" id="IPR029062">
    <property type="entry name" value="Class_I_gatase-like"/>
</dbReference>
<evidence type="ECO:0000256" key="1">
    <source>
        <dbReference type="ARBA" id="ARBA00006534"/>
    </source>
</evidence>
<feature type="compositionally biased region" description="Basic and acidic residues" evidence="5">
    <location>
        <begin position="181"/>
        <end position="197"/>
    </location>
</feature>
<dbReference type="Proteomes" id="UP001162164">
    <property type="component" value="Unassembled WGS sequence"/>
</dbReference>
<evidence type="ECO:0000256" key="3">
    <source>
        <dbReference type="ARBA" id="ARBA00022801"/>
    </source>
</evidence>
<comment type="similarity">
    <text evidence="1">Belongs to the peptidase S51 family.</text>
</comment>
<accession>A0ABQ9J2Z7</accession>
<evidence type="ECO:0008006" key="8">
    <source>
        <dbReference type="Google" id="ProtNLM"/>
    </source>
</evidence>
<dbReference type="PANTHER" id="PTHR20842">
    <property type="entry name" value="PROTEASE S51 ALPHA-ASPARTYL DIPEPTIDASE"/>
    <property type="match status" value="1"/>
</dbReference>
<sequence length="210" mass="24266">TGPLKYWARVPRNTRNTSDYAPVFRYKQRQLTADVHKGFVSRVVNTMKRKILLLSSSKVHGYDYLEYAENDICDLLNKNKVSTICFIPYALSDHDSYLKKVEKPFKKWGYQVKGVHNGDPLQTIKDSEAIFVGGGNTFRLLKILYDLNLIQAIRKKVLLDGIPYIGTSAGLVPFNINPHYQDADPNSKHQGRQEQKRFKSTRRKNIQELY</sequence>
<keyword evidence="7" id="KW-1185">Reference proteome</keyword>
<proteinExistence type="inferred from homology"/>
<feature type="non-terminal residue" evidence="6">
    <location>
        <position position="1"/>
    </location>
</feature>
<organism evidence="6 7">
    <name type="scientific">Molorchus minor</name>
    <dbReference type="NCBI Taxonomy" id="1323400"/>
    <lineage>
        <taxon>Eukaryota</taxon>
        <taxon>Metazoa</taxon>
        <taxon>Ecdysozoa</taxon>
        <taxon>Arthropoda</taxon>
        <taxon>Hexapoda</taxon>
        <taxon>Insecta</taxon>
        <taxon>Pterygota</taxon>
        <taxon>Neoptera</taxon>
        <taxon>Endopterygota</taxon>
        <taxon>Coleoptera</taxon>
        <taxon>Polyphaga</taxon>
        <taxon>Cucujiformia</taxon>
        <taxon>Chrysomeloidea</taxon>
        <taxon>Cerambycidae</taxon>
        <taxon>Lamiinae</taxon>
        <taxon>Monochamini</taxon>
        <taxon>Molorchus</taxon>
    </lineage>
</organism>
<dbReference type="PANTHER" id="PTHR20842:SF0">
    <property type="entry name" value="ALPHA-ASPARTYL DIPEPTIDASE"/>
    <property type="match status" value="1"/>
</dbReference>
<name>A0ABQ9J2Z7_9CUCU</name>
<dbReference type="InterPro" id="IPR005320">
    <property type="entry name" value="Peptidase_S51"/>
</dbReference>
<dbReference type="Gene3D" id="3.40.50.880">
    <property type="match status" value="1"/>
</dbReference>
<reference evidence="6" key="1">
    <citation type="journal article" date="2023" name="Insect Mol. Biol.">
        <title>Genome sequencing provides insights into the evolution of gene families encoding plant cell wall-degrading enzymes in longhorned beetles.</title>
        <authorList>
            <person name="Shin N.R."/>
            <person name="Okamura Y."/>
            <person name="Kirsch R."/>
            <person name="Pauchet Y."/>
        </authorList>
    </citation>
    <scope>NUCLEOTIDE SEQUENCE</scope>
    <source>
        <strain evidence="6">MMC_N1</strain>
    </source>
</reference>
<evidence type="ECO:0000256" key="4">
    <source>
        <dbReference type="ARBA" id="ARBA00022825"/>
    </source>
</evidence>
<keyword evidence="3" id="KW-0378">Hydrolase</keyword>
<dbReference type="Pfam" id="PF03575">
    <property type="entry name" value="Peptidase_S51"/>
    <property type="match status" value="1"/>
</dbReference>
<evidence type="ECO:0000313" key="6">
    <source>
        <dbReference type="EMBL" id="KAJ8971800.1"/>
    </source>
</evidence>
<comment type="caution">
    <text evidence="6">The sequence shown here is derived from an EMBL/GenBank/DDBJ whole genome shotgun (WGS) entry which is preliminary data.</text>
</comment>
<keyword evidence="2" id="KW-0645">Protease</keyword>
<dbReference type="SUPFAM" id="SSF52317">
    <property type="entry name" value="Class I glutamine amidotransferase-like"/>
    <property type="match status" value="1"/>
</dbReference>
<feature type="region of interest" description="Disordered" evidence="5">
    <location>
        <begin position="181"/>
        <end position="210"/>
    </location>
</feature>
<evidence type="ECO:0000313" key="7">
    <source>
        <dbReference type="Proteomes" id="UP001162164"/>
    </source>
</evidence>
<gene>
    <name evidence="6" type="ORF">NQ317_011716</name>
</gene>
<evidence type="ECO:0000256" key="5">
    <source>
        <dbReference type="SAM" id="MobiDB-lite"/>
    </source>
</evidence>
<keyword evidence="4" id="KW-0720">Serine protease</keyword>
<dbReference type="EMBL" id="JAPWTJ010001432">
    <property type="protein sequence ID" value="KAJ8971800.1"/>
    <property type="molecule type" value="Genomic_DNA"/>
</dbReference>